<evidence type="ECO:0000259" key="3">
    <source>
        <dbReference type="SMART" id="SM00198"/>
    </source>
</evidence>
<dbReference type="PANTHER" id="PTHR10334">
    <property type="entry name" value="CYSTEINE-RICH SECRETORY PROTEIN-RELATED"/>
    <property type="match status" value="1"/>
</dbReference>
<protein>
    <recommendedName>
        <fullName evidence="3">SCP domain-containing protein</fullName>
    </recommendedName>
</protein>
<feature type="domain" description="SCP" evidence="3">
    <location>
        <begin position="66"/>
        <end position="186"/>
    </location>
</feature>
<dbReference type="InterPro" id="IPR001283">
    <property type="entry name" value="CRISP-related"/>
</dbReference>
<sequence>MHLPPLPIILIPLLSTLTAAVLVVETSTSTYTAAAATSSSPSPSSSPSSPTSSTPSASAQYTSDSTFESSILNSTNTYRANYNATALAWNASLATYATAWASKCHFNHSHGAAGENLAEGYANVTDAVDAWGREGSRYDFRNGGGFSESTGHFSQLVWKGTTGGWEGGGEVGGGGGGEGGGGRVSGLFGGEDEWRGEEGGFVGGVVDCGGRDVDGFVVVKDAPGAWEVGFMPHECV</sequence>
<organism evidence="4 5">
    <name type="scientific">Letharia lupina</name>
    <dbReference type="NCBI Taxonomy" id="560253"/>
    <lineage>
        <taxon>Eukaryota</taxon>
        <taxon>Fungi</taxon>
        <taxon>Dikarya</taxon>
        <taxon>Ascomycota</taxon>
        <taxon>Pezizomycotina</taxon>
        <taxon>Lecanoromycetes</taxon>
        <taxon>OSLEUM clade</taxon>
        <taxon>Lecanoromycetidae</taxon>
        <taxon>Lecanorales</taxon>
        <taxon>Lecanorineae</taxon>
        <taxon>Parmeliaceae</taxon>
        <taxon>Letharia</taxon>
    </lineage>
</organism>
<dbReference type="GO" id="GO:0005576">
    <property type="term" value="C:extracellular region"/>
    <property type="evidence" value="ECO:0007669"/>
    <property type="project" value="InterPro"/>
</dbReference>
<dbReference type="Gene3D" id="3.40.33.10">
    <property type="entry name" value="CAP"/>
    <property type="match status" value="1"/>
</dbReference>
<name>A0A8H6CPD5_9LECA</name>
<feature type="region of interest" description="Disordered" evidence="1">
    <location>
        <begin position="35"/>
        <end position="61"/>
    </location>
</feature>
<comment type="caution">
    <text evidence="4">The sequence shown here is derived from an EMBL/GenBank/DDBJ whole genome shotgun (WGS) entry which is preliminary data.</text>
</comment>
<dbReference type="InterPro" id="IPR018244">
    <property type="entry name" value="Allrgn_V5/Tpx1_CS"/>
</dbReference>
<feature type="region of interest" description="Disordered" evidence="1">
    <location>
        <begin position="166"/>
        <end position="189"/>
    </location>
</feature>
<dbReference type="AlphaFoldDB" id="A0A8H6CPD5"/>
<dbReference type="SMART" id="SM00198">
    <property type="entry name" value="SCP"/>
    <property type="match status" value="1"/>
</dbReference>
<evidence type="ECO:0000313" key="4">
    <source>
        <dbReference type="EMBL" id="KAF6227400.1"/>
    </source>
</evidence>
<proteinExistence type="predicted"/>
<evidence type="ECO:0000256" key="1">
    <source>
        <dbReference type="SAM" id="MobiDB-lite"/>
    </source>
</evidence>
<feature type="signal peptide" evidence="2">
    <location>
        <begin position="1"/>
        <end position="20"/>
    </location>
</feature>
<dbReference type="Proteomes" id="UP000593566">
    <property type="component" value="Unassembled WGS sequence"/>
</dbReference>
<dbReference type="Pfam" id="PF00188">
    <property type="entry name" value="CAP"/>
    <property type="match status" value="1"/>
</dbReference>
<dbReference type="PROSITE" id="PS01009">
    <property type="entry name" value="CRISP_1"/>
    <property type="match status" value="1"/>
</dbReference>
<dbReference type="RefSeq" id="XP_037155708.1">
    <property type="nucleotide sequence ID" value="XM_037299707.1"/>
</dbReference>
<dbReference type="InterPro" id="IPR035940">
    <property type="entry name" value="CAP_sf"/>
</dbReference>
<keyword evidence="5" id="KW-1185">Reference proteome</keyword>
<gene>
    <name evidence="4" type="ORF">HO133_008844</name>
</gene>
<dbReference type="InterPro" id="IPR014044">
    <property type="entry name" value="CAP_dom"/>
</dbReference>
<dbReference type="SUPFAM" id="SSF55797">
    <property type="entry name" value="PR-1-like"/>
    <property type="match status" value="1"/>
</dbReference>
<accession>A0A8H6CPD5</accession>
<evidence type="ECO:0000256" key="2">
    <source>
        <dbReference type="SAM" id="SignalP"/>
    </source>
</evidence>
<evidence type="ECO:0000313" key="5">
    <source>
        <dbReference type="Proteomes" id="UP000593566"/>
    </source>
</evidence>
<reference evidence="4 5" key="1">
    <citation type="journal article" date="2020" name="Genomics">
        <title>Complete, high-quality genomes from long-read metagenomic sequencing of two wolf lichen thalli reveals enigmatic genome architecture.</title>
        <authorList>
            <person name="McKenzie S.K."/>
            <person name="Walston R.F."/>
            <person name="Allen J.L."/>
        </authorList>
    </citation>
    <scope>NUCLEOTIDE SEQUENCE [LARGE SCALE GENOMIC DNA]</scope>
    <source>
        <strain evidence="4">WasteWater1</strain>
    </source>
</reference>
<keyword evidence="2" id="KW-0732">Signal</keyword>
<dbReference type="EMBL" id="JACCJB010000005">
    <property type="protein sequence ID" value="KAF6227400.1"/>
    <property type="molecule type" value="Genomic_DNA"/>
</dbReference>
<feature type="chain" id="PRO_5034308774" description="SCP domain-containing protein" evidence="2">
    <location>
        <begin position="21"/>
        <end position="236"/>
    </location>
</feature>
<dbReference type="GeneID" id="59337239"/>